<dbReference type="InterPro" id="IPR009279">
    <property type="entry name" value="Portal_Mu"/>
</dbReference>
<gene>
    <name evidence="1" type="ORF">ENJ15_04430</name>
</gene>
<evidence type="ECO:0000313" key="1">
    <source>
        <dbReference type="EMBL" id="HHM02236.1"/>
    </source>
</evidence>
<proteinExistence type="predicted"/>
<dbReference type="Proteomes" id="UP000885771">
    <property type="component" value="Unassembled WGS sequence"/>
</dbReference>
<reference evidence="1" key="1">
    <citation type="journal article" date="2020" name="mSystems">
        <title>Genome- and Community-Level Interaction Insights into Carbon Utilization and Element Cycling Functions of Hydrothermarchaeota in Hydrothermal Sediment.</title>
        <authorList>
            <person name="Zhou Z."/>
            <person name="Liu Y."/>
            <person name="Xu W."/>
            <person name="Pan J."/>
            <person name="Luo Z.H."/>
            <person name="Li M."/>
        </authorList>
    </citation>
    <scope>NUCLEOTIDE SEQUENCE [LARGE SCALE GENOMIC DNA]</scope>
    <source>
        <strain evidence="1">HyVt-460</strain>
    </source>
</reference>
<protein>
    <submittedName>
        <fullName evidence="1">DUF935 family protein</fullName>
    </submittedName>
</protein>
<dbReference type="AlphaFoldDB" id="A0A7V5RPG5"/>
<name>A0A7V5RPG5_CALAY</name>
<accession>A0A7V5RPG5</accession>
<comment type="caution">
    <text evidence="1">The sequence shown here is derived from an EMBL/GenBank/DDBJ whole genome shotgun (WGS) entry which is preliminary data.</text>
</comment>
<organism evidence="1">
    <name type="scientific">Caldithrix abyssi</name>
    <dbReference type="NCBI Taxonomy" id="187145"/>
    <lineage>
        <taxon>Bacteria</taxon>
        <taxon>Pseudomonadati</taxon>
        <taxon>Calditrichota</taxon>
        <taxon>Calditrichia</taxon>
        <taxon>Calditrichales</taxon>
        <taxon>Calditrichaceae</taxon>
        <taxon>Caldithrix</taxon>
    </lineage>
</organism>
<dbReference type="EMBL" id="DRLI01000168">
    <property type="protein sequence ID" value="HHM02236.1"/>
    <property type="molecule type" value="Genomic_DNA"/>
</dbReference>
<sequence length="413" mass="45622">MLKMGKMNNLVILAPKTRDNTKYKTVTPEKFRQAFSAAQGGRPAALYKIMDWFLSMDGHLAGALQSRISANTSGDSSLIIQDKTAKNENALEILKAALDGIKLRKLKTALLKANYYGARAVELIWAETRMNGKAIIAPVGFKNLPHDFIYADKIRKTDDYKSVFVGAEPLENYDRGHVLLFTAGDADDYSDPDFTTFGRGVSAMRYSIVKYFDVEDWAAFNEVFGMPMRLGILKTGAGEEALKRLEEAVHNLGNDASAVIDETTEIQFPEVNKYSSKAAYEALSEFCNREISKAITSEALTGGEGKTGTYGAMQTANGIRLDVAQSDAAELDDLIQENIINVFYEINFPGLEVPKMKTAIKAAPNLFQQSNIDKNLFEMGLPLSVSALRKRYDAPAPVDDEDRLEKTQNSLFG</sequence>
<dbReference type="Pfam" id="PF06074">
    <property type="entry name" value="Portal_Mu"/>
    <property type="match status" value="1"/>
</dbReference>